<sequence>MNGVRKILGRLYAFYFLLYFVVLMLILLIPLYCCWLFREPTRTRGFITLGRIWMFLFMPLVGCPIRRRGTEHFQPGQTYVIACNHNSFADILVATSMTPGINKTLAKKSMGSIPIFGPIYRLGAILVDRQDEESRRQSYIKMKTTLDLGIHMLLYPEGTRNRTTEPLKPFYDGAFSLAIDSQVPIVPAILFNTRKIIPAGGFYAEPHKVTFDFLPPIDTKGMTRDDIPALKEKVFNIMRDHYVKGPQ</sequence>
<evidence type="ECO:0000313" key="6">
    <source>
        <dbReference type="EMBL" id="PUZ21771.1"/>
    </source>
</evidence>
<evidence type="ECO:0000313" key="7">
    <source>
        <dbReference type="Proteomes" id="UP000244450"/>
    </source>
</evidence>
<comment type="caution">
    <text evidence="6">The sequence shown here is derived from an EMBL/GenBank/DDBJ whole genome shotgun (WGS) entry which is preliminary data.</text>
</comment>
<organism evidence="6 7">
    <name type="scientific">Chitinophaga parva</name>
    <dbReference type="NCBI Taxonomy" id="2169414"/>
    <lineage>
        <taxon>Bacteria</taxon>
        <taxon>Pseudomonadati</taxon>
        <taxon>Bacteroidota</taxon>
        <taxon>Chitinophagia</taxon>
        <taxon>Chitinophagales</taxon>
        <taxon>Chitinophagaceae</taxon>
        <taxon>Chitinophaga</taxon>
    </lineage>
</organism>
<dbReference type="SUPFAM" id="SSF69593">
    <property type="entry name" value="Glycerol-3-phosphate (1)-acyltransferase"/>
    <property type="match status" value="1"/>
</dbReference>
<dbReference type="PANTHER" id="PTHR10434">
    <property type="entry name" value="1-ACYL-SN-GLYCEROL-3-PHOSPHATE ACYLTRANSFERASE"/>
    <property type="match status" value="1"/>
</dbReference>
<dbReference type="InterPro" id="IPR002123">
    <property type="entry name" value="Plipid/glycerol_acylTrfase"/>
</dbReference>
<dbReference type="EMBL" id="QCYK01000004">
    <property type="protein sequence ID" value="PUZ21771.1"/>
    <property type="molecule type" value="Genomic_DNA"/>
</dbReference>
<keyword evidence="7" id="KW-1185">Reference proteome</keyword>
<reference evidence="6 7" key="1">
    <citation type="submission" date="2018-04" db="EMBL/GenBank/DDBJ databases">
        <title>Chitinophaga fuyangensis sp. nov., isolated from soil in a chemical factory.</title>
        <authorList>
            <person name="Chen K."/>
        </authorList>
    </citation>
    <scope>NUCLEOTIDE SEQUENCE [LARGE SCALE GENOMIC DNA]</scope>
    <source>
        <strain evidence="6 7">LY-1</strain>
    </source>
</reference>
<proteinExistence type="predicted"/>
<protein>
    <submittedName>
        <fullName evidence="6">1-acyl-sn-glycerol-3-phosphate acyltransferase</fullName>
    </submittedName>
</protein>
<name>A0A2T7BBL1_9BACT</name>
<dbReference type="Pfam" id="PF01553">
    <property type="entry name" value="Acyltransferase"/>
    <property type="match status" value="1"/>
</dbReference>
<keyword evidence="3 6" id="KW-0012">Acyltransferase</keyword>
<dbReference type="RefSeq" id="WP_108689420.1">
    <property type="nucleotide sequence ID" value="NZ_QCYK01000004.1"/>
</dbReference>
<dbReference type="OrthoDB" id="9803035at2"/>
<dbReference type="GO" id="GO:0006654">
    <property type="term" value="P:phosphatidic acid biosynthetic process"/>
    <property type="evidence" value="ECO:0007669"/>
    <property type="project" value="TreeGrafter"/>
</dbReference>
<dbReference type="GO" id="GO:0003841">
    <property type="term" value="F:1-acylglycerol-3-phosphate O-acyltransferase activity"/>
    <property type="evidence" value="ECO:0007669"/>
    <property type="project" value="TreeGrafter"/>
</dbReference>
<comment type="pathway">
    <text evidence="1">Lipid metabolism.</text>
</comment>
<dbReference type="CDD" id="cd07989">
    <property type="entry name" value="LPLAT_AGPAT-like"/>
    <property type="match status" value="1"/>
</dbReference>
<dbReference type="Proteomes" id="UP000244450">
    <property type="component" value="Unassembled WGS sequence"/>
</dbReference>
<dbReference type="SMART" id="SM00563">
    <property type="entry name" value="PlsC"/>
    <property type="match status" value="1"/>
</dbReference>
<evidence type="ECO:0000256" key="4">
    <source>
        <dbReference type="SAM" id="Phobius"/>
    </source>
</evidence>
<keyword evidence="2 6" id="KW-0808">Transferase</keyword>
<evidence type="ECO:0000259" key="5">
    <source>
        <dbReference type="SMART" id="SM00563"/>
    </source>
</evidence>
<gene>
    <name evidence="6" type="ORF">DCC81_24595</name>
</gene>
<keyword evidence="4" id="KW-1133">Transmembrane helix</keyword>
<keyword evidence="4" id="KW-0472">Membrane</keyword>
<evidence type="ECO:0000256" key="2">
    <source>
        <dbReference type="ARBA" id="ARBA00022679"/>
    </source>
</evidence>
<dbReference type="PANTHER" id="PTHR10434:SF11">
    <property type="entry name" value="1-ACYL-SN-GLYCEROL-3-PHOSPHATE ACYLTRANSFERASE"/>
    <property type="match status" value="1"/>
</dbReference>
<accession>A0A2T7BBL1</accession>
<feature type="domain" description="Phospholipid/glycerol acyltransferase" evidence="5">
    <location>
        <begin position="79"/>
        <end position="193"/>
    </location>
</feature>
<evidence type="ECO:0000256" key="3">
    <source>
        <dbReference type="ARBA" id="ARBA00023315"/>
    </source>
</evidence>
<dbReference type="AlphaFoldDB" id="A0A2T7BBL1"/>
<evidence type="ECO:0000256" key="1">
    <source>
        <dbReference type="ARBA" id="ARBA00005189"/>
    </source>
</evidence>
<feature type="transmembrane region" description="Helical" evidence="4">
    <location>
        <begin position="12"/>
        <end position="38"/>
    </location>
</feature>
<keyword evidence="4" id="KW-0812">Transmembrane</keyword>